<comment type="caution">
    <text evidence="2">The sequence shown here is derived from an EMBL/GenBank/DDBJ whole genome shotgun (WGS) entry which is preliminary data.</text>
</comment>
<sequence>MSGSEAQFTSIIEMLPLSKIATYQPTYLTLFLIFSASVTTSITSYNKVI</sequence>
<accession>K1LW04</accession>
<feature type="transmembrane region" description="Helical" evidence="1">
    <location>
        <begin position="26"/>
        <end position="45"/>
    </location>
</feature>
<evidence type="ECO:0000313" key="2">
    <source>
        <dbReference type="EMBL" id="EKB56322.1"/>
    </source>
</evidence>
<reference evidence="2 3" key="1">
    <citation type="submission" date="2012-07" db="EMBL/GenBank/DDBJ databases">
        <title>The Genome Sequence of Facklamia hominis CCUG 36813.</title>
        <authorList>
            <consortium name="The Broad Institute Genome Sequencing Platform"/>
            <person name="Earl A."/>
            <person name="Ward D."/>
            <person name="Feldgarden M."/>
            <person name="Gevers D."/>
            <person name="Huys G."/>
            <person name="Walker B."/>
            <person name="Young S.K."/>
            <person name="Zeng Q."/>
            <person name="Gargeya S."/>
            <person name="Fitzgerald M."/>
            <person name="Haas B."/>
            <person name="Abouelleil A."/>
            <person name="Alvarado L."/>
            <person name="Arachchi H.M."/>
            <person name="Berlin A.M."/>
            <person name="Chapman S.B."/>
            <person name="Goldberg J."/>
            <person name="Griggs A."/>
            <person name="Gujja S."/>
            <person name="Hansen M."/>
            <person name="Howarth C."/>
            <person name="Imamovic A."/>
            <person name="Larimer J."/>
            <person name="McCowen C."/>
            <person name="Montmayeur A."/>
            <person name="Murphy C."/>
            <person name="Neiman D."/>
            <person name="Pearson M."/>
            <person name="Priest M."/>
            <person name="Roberts A."/>
            <person name="Saif S."/>
            <person name="Shea T."/>
            <person name="Sisk P."/>
            <person name="Sykes S."/>
            <person name="Wortman J."/>
            <person name="Nusbaum C."/>
            <person name="Birren B."/>
        </authorList>
    </citation>
    <scope>NUCLEOTIDE SEQUENCE [LARGE SCALE GENOMIC DNA]</scope>
    <source>
        <strain evidence="2 3">CCUG 36813</strain>
    </source>
</reference>
<name>K1LW04_9LACT</name>
<protein>
    <submittedName>
        <fullName evidence="2">Uncharacterized protein</fullName>
    </submittedName>
</protein>
<proteinExistence type="predicted"/>
<keyword evidence="1" id="KW-0472">Membrane</keyword>
<dbReference type="STRING" id="883111.HMPREF9706_00305"/>
<evidence type="ECO:0000313" key="3">
    <source>
        <dbReference type="Proteomes" id="UP000004465"/>
    </source>
</evidence>
<organism evidence="2 3">
    <name type="scientific">Facklamia hominis CCUG 36813</name>
    <dbReference type="NCBI Taxonomy" id="883111"/>
    <lineage>
        <taxon>Bacteria</taxon>
        <taxon>Bacillati</taxon>
        <taxon>Bacillota</taxon>
        <taxon>Bacilli</taxon>
        <taxon>Lactobacillales</taxon>
        <taxon>Aerococcaceae</taxon>
        <taxon>Facklamia</taxon>
    </lineage>
</organism>
<gene>
    <name evidence="2" type="ORF">HMPREF9706_00305</name>
</gene>
<keyword evidence="1" id="KW-1133">Transmembrane helix</keyword>
<dbReference type="AlphaFoldDB" id="K1LW04"/>
<evidence type="ECO:0000256" key="1">
    <source>
        <dbReference type="SAM" id="Phobius"/>
    </source>
</evidence>
<keyword evidence="3" id="KW-1185">Reference proteome</keyword>
<dbReference type="EMBL" id="AGZD01000001">
    <property type="protein sequence ID" value="EKB56322.1"/>
    <property type="molecule type" value="Genomic_DNA"/>
</dbReference>
<keyword evidence="1" id="KW-0812">Transmembrane</keyword>
<dbReference type="Proteomes" id="UP000004465">
    <property type="component" value="Unassembled WGS sequence"/>
</dbReference>
<dbReference type="HOGENOM" id="CLU_3135847_0_0_9"/>